<evidence type="ECO:0000313" key="1">
    <source>
        <dbReference type="EMBL" id="JAH52529.1"/>
    </source>
</evidence>
<reference evidence="1" key="2">
    <citation type="journal article" date="2015" name="Fish Shellfish Immunol.">
        <title>Early steps in the European eel (Anguilla anguilla)-Vibrio vulnificus interaction in the gills: Role of the RtxA13 toxin.</title>
        <authorList>
            <person name="Callol A."/>
            <person name="Pajuelo D."/>
            <person name="Ebbesson L."/>
            <person name="Teles M."/>
            <person name="MacKenzie S."/>
            <person name="Amaro C."/>
        </authorList>
    </citation>
    <scope>NUCLEOTIDE SEQUENCE</scope>
</reference>
<sequence>MSPCRIVFLTLLYLHFFA</sequence>
<organism evidence="1">
    <name type="scientific">Anguilla anguilla</name>
    <name type="common">European freshwater eel</name>
    <name type="synonym">Muraena anguilla</name>
    <dbReference type="NCBI Taxonomy" id="7936"/>
    <lineage>
        <taxon>Eukaryota</taxon>
        <taxon>Metazoa</taxon>
        <taxon>Chordata</taxon>
        <taxon>Craniata</taxon>
        <taxon>Vertebrata</taxon>
        <taxon>Euteleostomi</taxon>
        <taxon>Actinopterygii</taxon>
        <taxon>Neopterygii</taxon>
        <taxon>Teleostei</taxon>
        <taxon>Anguilliformes</taxon>
        <taxon>Anguillidae</taxon>
        <taxon>Anguilla</taxon>
    </lineage>
</organism>
<dbReference type="EMBL" id="GBXM01056048">
    <property type="protein sequence ID" value="JAH52529.1"/>
    <property type="molecule type" value="Transcribed_RNA"/>
</dbReference>
<reference evidence="1" key="1">
    <citation type="submission" date="2014-11" db="EMBL/GenBank/DDBJ databases">
        <authorList>
            <person name="Amaro Gonzalez C."/>
        </authorList>
    </citation>
    <scope>NUCLEOTIDE SEQUENCE</scope>
</reference>
<accession>A0A0E9TFT0</accession>
<dbReference type="AlphaFoldDB" id="A0A0E9TFT0"/>
<name>A0A0E9TFT0_ANGAN</name>
<protein>
    <submittedName>
        <fullName evidence="1">Uncharacterized protein</fullName>
    </submittedName>
</protein>
<proteinExistence type="predicted"/>